<dbReference type="VEuPathDB" id="MicrosporidiaDB:A0H76_1440"/>
<comment type="caution">
    <text evidence="1">The sequence shown here is derived from an EMBL/GenBank/DDBJ whole genome shotgun (WGS) entry which is preliminary data.</text>
</comment>
<dbReference type="Gene3D" id="2.40.70.10">
    <property type="entry name" value="Acid Proteases"/>
    <property type="match status" value="1"/>
</dbReference>
<name>A0A1X0QH42_9MICR</name>
<evidence type="ECO:0000313" key="1">
    <source>
        <dbReference type="EMBL" id="ORD99077.1"/>
    </source>
</evidence>
<gene>
    <name evidence="1" type="ORF">A0H76_1440</name>
</gene>
<organism evidence="1 2">
    <name type="scientific">Hepatospora eriocheir</name>
    <dbReference type="NCBI Taxonomy" id="1081669"/>
    <lineage>
        <taxon>Eukaryota</taxon>
        <taxon>Fungi</taxon>
        <taxon>Fungi incertae sedis</taxon>
        <taxon>Microsporidia</taxon>
        <taxon>Hepatosporidae</taxon>
        <taxon>Hepatospora</taxon>
    </lineage>
</organism>
<evidence type="ECO:0000313" key="2">
    <source>
        <dbReference type="Proteomes" id="UP000192501"/>
    </source>
</evidence>
<dbReference type="Proteomes" id="UP000192501">
    <property type="component" value="Unassembled WGS sequence"/>
</dbReference>
<reference evidence="1 2" key="1">
    <citation type="journal article" date="2017" name="Environ. Microbiol.">
        <title>Decay of the glycolytic pathway and adaptation to intranuclear parasitism within Enterocytozoonidae microsporidia.</title>
        <authorList>
            <person name="Wiredu Boakye D."/>
            <person name="Jaroenlak P."/>
            <person name="Prachumwat A."/>
            <person name="Williams T.A."/>
            <person name="Bateman K.S."/>
            <person name="Itsathitphaisarn O."/>
            <person name="Sritunyalucksana K."/>
            <person name="Paszkiewicz K.H."/>
            <person name="Moore K.A."/>
            <person name="Stentiford G.D."/>
            <person name="Williams B.A."/>
        </authorList>
    </citation>
    <scope>NUCLEOTIDE SEQUENCE [LARGE SCALE GENOMIC DNA]</scope>
    <source>
        <strain evidence="2">canceri</strain>
    </source>
</reference>
<protein>
    <submittedName>
        <fullName evidence="1">Uncharacterized protein</fullName>
    </submittedName>
</protein>
<dbReference type="InterPro" id="IPR021109">
    <property type="entry name" value="Peptidase_aspartic_dom_sf"/>
</dbReference>
<proteinExistence type="predicted"/>
<sequence>MTSGLITKLNLKPNKLSKATQVTIGNGSIVKINRKMNLTFSLGLTESIIFNQDFLIINNLNLEIIIGKKFFKRNDAIVSFKDHEIKIGNQTFEMLKWKMIISS</sequence>
<accession>A0A1X0QH42</accession>
<dbReference type="EMBL" id="LTAI01000306">
    <property type="protein sequence ID" value="ORD99077.1"/>
    <property type="molecule type" value="Genomic_DNA"/>
</dbReference>
<dbReference type="AlphaFoldDB" id="A0A1X0QH42"/>